<sequence>MKTKIMLAAAVLAAFVSCQKNAEQLPGEKQPVKMKEITLSLKGLDVSETPLGRKAPGDETYQRLLRDSTVYMVRVGFWSSGTSTSYGGAFTNPNNIRIAIPETGNVTLIAYALKRGSGGGLHYSWVAGMPYFDTPPIFDTLQNRMEIAPIWWQHYSDSLSNYKITKLQDTLSYTQYEYPEIDAYVADTFFSVSPVVSQLVLELKRASFGVEFSSPNFTAGQLKVSFAGIMEPKVLTPASIGGRRFLHTSQYYREEGWWHPLVPVKVVWEPGDGSQVIIGEKHIDFKRNTLTKINVTLPDPVLGIVPVLTDTAWGGNEAVDF</sequence>
<evidence type="ECO:0000313" key="2">
    <source>
        <dbReference type="EMBL" id="MBO9154872.1"/>
    </source>
</evidence>
<dbReference type="EMBL" id="JAGHKP010000004">
    <property type="protein sequence ID" value="MBO9154872.1"/>
    <property type="molecule type" value="Genomic_DNA"/>
</dbReference>
<reference evidence="3" key="1">
    <citation type="submission" date="2021-03" db="EMBL/GenBank/DDBJ databases">
        <title>Assistant Professor.</title>
        <authorList>
            <person name="Huq M.A."/>
        </authorList>
    </citation>
    <scope>NUCLEOTIDE SEQUENCE [LARGE SCALE GENOMIC DNA]</scope>
    <source>
        <strain evidence="3">MAH-28</strain>
    </source>
</reference>
<comment type="caution">
    <text evidence="2">The sequence shown here is derived from an EMBL/GenBank/DDBJ whole genome shotgun (WGS) entry which is preliminary data.</text>
</comment>
<evidence type="ECO:0000313" key="3">
    <source>
        <dbReference type="Proteomes" id="UP000679126"/>
    </source>
</evidence>
<feature type="chain" id="PRO_5045167080" description="Fimbrillin-like" evidence="1">
    <location>
        <begin position="23"/>
        <end position="321"/>
    </location>
</feature>
<name>A0ABS3YJK1_9BACT</name>
<keyword evidence="1" id="KW-0732">Signal</keyword>
<evidence type="ECO:0008006" key="4">
    <source>
        <dbReference type="Google" id="ProtNLM"/>
    </source>
</evidence>
<protein>
    <recommendedName>
        <fullName evidence="4">Fimbrillin-like</fullName>
    </recommendedName>
</protein>
<proteinExistence type="predicted"/>
<feature type="signal peptide" evidence="1">
    <location>
        <begin position="1"/>
        <end position="22"/>
    </location>
</feature>
<keyword evidence="3" id="KW-1185">Reference proteome</keyword>
<organism evidence="2 3">
    <name type="scientific">Chitinophaga chungangae</name>
    <dbReference type="NCBI Taxonomy" id="2821488"/>
    <lineage>
        <taxon>Bacteria</taxon>
        <taxon>Pseudomonadati</taxon>
        <taxon>Bacteroidota</taxon>
        <taxon>Chitinophagia</taxon>
        <taxon>Chitinophagales</taxon>
        <taxon>Chitinophagaceae</taxon>
        <taxon>Chitinophaga</taxon>
    </lineage>
</organism>
<gene>
    <name evidence="2" type="ORF">J7I43_21770</name>
</gene>
<dbReference type="Proteomes" id="UP000679126">
    <property type="component" value="Unassembled WGS sequence"/>
</dbReference>
<evidence type="ECO:0000256" key="1">
    <source>
        <dbReference type="SAM" id="SignalP"/>
    </source>
</evidence>
<dbReference type="RefSeq" id="WP_209147984.1">
    <property type="nucleotide sequence ID" value="NZ_JAGHKP010000004.1"/>
</dbReference>
<accession>A0ABS3YJK1</accession>
<dbReference type="PROSITE" id="PS51257">
    <property type="entry name" value="PROKAR_LIPOPROTEIN"/>
    <property type="match status" value="1"/>
</dbReference>